<dbReference type="EC" id="5.2.1.8" evidence="6"/>
<evidence type="ECO:0000256" key="4">
    <source>
        <dbReference type="ARBA" id="ARBA00023235"/>
    </source>
</evidence>
<evidence type="ECO:0000256" key="2">
    <source>
        <dbReference type="ARBA" id="ARBA00006577"/>
    </source>
</evidence>
<evidence type="ECO:0000256" key="6">
    <source>
        <dbReference type="RuleBase" id="RU003915"/>
    </source>
</evidence>
<evidence type="ECO:0000259" key="8">
    <source>
        <dbReference type="PROSITE" id="PS50059"/>
    </source>
</evidence>
<keyword evidence="10" id="KW-1185">Reference proteome</keyword>
<dbReference type="SUPFAM" id="SSF54534">
    <property type="entry name" value="FKBP-like"/>
    <property type="match status" value="1"/>
</dbReference>
<dbReference type="PANTHER" id="PTHR43811">
    <property type="entry name" value="FKBP-TYPE PEPTIDYL-PROLYL CIS-TRANS ISOMERASE FKPA"/>
    <property type="match status" value="1"/>
</dbReference>
<dbReference type="GO" id="GO:0016853">
    <property type="term" value="F:isomerase activity"/>
    <property type="evidence" value="ECO:0007669"/>
    <property type="project" value="UniProtKB-KW"/>
</dbReference>
<evidence type="ECO:0000313" key="9">
    <source>
        <dbReference type="EMBL" id="GAA3972210.1"/>
    </source>
</evidence>
<gene>
    <name evidence="9" type="ORF">GCM10022210_22380</name>
</gene>
<organism evidence="9 10">
    <name type="scientific">Mucilaginibacter dorajii</name>
    <dbReference type="NCBI Taxonomy" id="692994"/>
    <lineage>
        <taxon>Bacteria</taxon>
        <taxon>Pseudomonadati</taxon>
        <taxon>Bacteroidota</taxon>
        <taxon>Sphingobacteriia</taxon>
        <taxon>Sphingobacteriales</taxon>
        <taxon>Sphingobacteriaceae</taxon>
        <taxon>Mucilaginibacter</taxon>
    </lineage>
</organism>
<comment type="catalytic activity">
    <reaction evidence="1 5 6">
        <text>[protein]-peptidylproline (omega=180) = [protein]-peptidylproline (omega=0)</text>
        <dbReference type="Rhea" id="RHEA:16237"/>
        <dbReference type="Rhea" id="RHEA-COMP:10747"/>
        <dbReference type="Rhea" id="RHEA-COMP:10748"/>
        <dbReference type="ChEBI" id="CHEBI:83833"/>
        <dbReference type="ChEBI" id="CHEBI:83834"/>
        <dbReference type="EC" id="5.2.1.8"/>
    </reaction>
</comment>
<dbReference type="PANTHER" id="PTHR43811:SF19">
    <property type="entry name" value="39 KDA FK506-BINDING NUCLEAR PROTEIN"/>
    <property type="match status" value="1"/>
</dbReference>
<dbReference type="RefSeq" id="WP_259091528.1">
    <property type="nucleotide sequence ID" value="NZ_BAAAZC010000015.1"/>
</dbReference>
<sequence length="153" mass="15905">MKNLLLIAFVAIVTLASCTNTPPVDAIKQARTDDSLIRVYLSNNPLIKAVKDSSGLYYQVVKEGTGANATANSTVTVNYRGKLINGPPFDAANGFTSPLANLVKAWQIGIPHVKAGGSILLIAPSALGYGPSANGPIPGNSILVFDIDVTAVK</sequence>
<dbReference type="Pfam" id="PF00254">
    <property type="entry name" value="FKBP_C"/>
    <property type="match status" value="1"/>
</dbReference>
<comment type="caution">
    <text evidence="9">The sequence shown here is derived from an EMBL/GenBank/DDBJ whole genome shotgun (WGS) entry which is preliminary data.</text>
</comment>
<accession>A0ABP7PVW7</accession>
<keyword evidence="7" id="KW-0732">Signal</keyword>
<protein>
    <recommendedName>
        <fullName evidence="6">Peptidyl-prolyl cis-trans isomerase</fullName>
        <ecNumber evidence="6">5.2.1.8</ecNumber>
    </recommendedName>
</protein>
<evidence type="ECO:0000313" key="10">
    <source>
        <dbReference type="Proteomes" id="UP001500742"/>
    </source>
</evidence>
<feature type="domain" description="PPIase FKBP-type" evidence="8">
    <location>
        <begin position="72"/>
        <end position="153"/>
    </location>
</feature>
<proteinExistence type="inferred from homology"/>
<dbReference type="Proteomes" id="UP001500742">
    <property type="component" value="Unassembled WGS sequence"/>
</dbReference>
<name>A0ABP7PVW7_9SPHI</name>
<dbReference type="PROSITE" id="PS51257">
    <property type="entry name" value="PROKAR_LIPOPROTEIN"/>
    <property type="match status" value="1"/>
</dbReference>
<evidence type="ECO:0000256" key="1">
    <source>
        <dbReference type="ARBA" id="ARBA00000971"/>
    </source>
</evidence>
<evidence type="ECO:0000256" key="7">
    <source>
        <dbReference type="SAM" id="SignalP"/>
    </source>
</evidence>
<dbReference type="EMBL" id="BAAAZC010000015">
    <property type="protein sequence ID" value="GAA3972210.1"/>
    <property type="molecule type" value="Genomic_DNA"/>
</dbReference>
<evidence type="ECO:0000256" key="5">
    <source>
        <dbReference type="PROSITE-ProRule" id="PRU00277"/>
    </source>
</evidence>
<feature type="signal peptide" evidence="7">
    <location>
        <begin position="1"/>
        <end position="26"/>
    </location>
</feature>
<comment type="similarity">
    <text evidence="2 6">Belongs to the FKBP-type PPIase family.</text>
</comment>
<dbReference type="InterPro" id="IPR046357">
    <property type="entry name" value="PPIase_dom_sf"/>
</dbReference>
<dbReference type="Gene3D" id="3.10.50.40">
    <property type="match status" value="1"/>
</dbReference>
<evidence type="ECO:0000256" key="3">
    <source>
        <dbReference type="ARBA" id="ARBA00023110"/>
    </source>
</evidence>
<dbReference type="InterPro" id="IPR001179">
    <property type="entry name" value="PPIase_FKBP_dom"/>
</dbReference>
<feature type="chain" id="PRO_5046730807" description="Peptidyl-prolyl cis-trans isomerase" evidence="7">
    <location>
        <begin position="27"/>
        <end position="153"/>
    </location>
</feature>
<keyword evidence="3 5" id="KW-0697">Rotamase</keyword>
<keyword evidence="4 5" id="KW-0413">Isomerase</keyword>
<dbReference type="PROSITE" id="PS50059">
    <property type="entry name" value="FKBP_PPIASE"/>
    <property type="match status" value="1"/>
</dbReference>
<reference evidence="10" key="1">
    <citation type="journal article" date="2019" name="Int. J. Syst. Evol. Microbiol.">
        <title>The Global Catalogue of Microorganisms (GCM) 10K type strain sequencing project: providing services to taxonomists for standard genome sequencing and annotation.</title>
        <authorList>
            <consortium name="The Broad Institute Genomics Platform"/>
            <consortium name="The Broad Institute Genome Sequencing Center for Infectious Disease"/>
            <person name="Wu L."/>
            <person name="Ma J."/>
        </authorList>
    </citation>
    <scope>NUCLEOTIDE SEQUENCE [LARGE SCALE GENOMIC DNA]</scope>
    <source>
        <strain evidence="10">JCM 16601</strain>
    </source>
</reference>